<comment type="caution">
    <text evidence="5">The sequence shown here is derived from an EMBL/GenBank/DDBJ whole genome shotgun (WGS) entry which is preliminary data.</text>
</comment>
<organism evidence="5 6">
    <name type="scientific">Variovorax defluvii</name>
    <dbReference type="NCBI Taxonomy" id="913761"/>
    <lineage>
        <taxon>Bacteria</taxon>
        <taxon>Pseudomonadati</taxon>
        <taxon>Pseudomonadota</taxon>
        <taxon>Betaproteobacteria</taxon>
        <taxon>Burkholderiales</taxon>
        <taxon>Comamonadaceae</taxon>
        <taxon>Variovorax</taxon>
    </lineage>
</organism>
<comment type="subcellular location">
    <subcellularLocation>
        <location evidence="1">Periplasm</location>
    </subcellularLocation>
</comment>
<dbReference type="RefSeq" id="WP_345539620.1">
    <property type="nucleotide sequence ID" value="NZ_BAABGJ010000058.1"/>
</dbReference>
<gene>
    <name evidence="5" type="ORF">GCM10023165_35870</name>
</gene>
<reference evidence="6" key="1">
    <citation type="journal article" date="2019" name="Int. J. Syst. Evol. Microbiol.">
        <title>The Global Catalogue of Microorganisms (GCM) 10K type strain sequencing project: providing services to taxonomists for standard genome sequencing and annotation.</title>
        <authorList>
            <consortium name="The Broad Institute Genomics Platform"/>
            <consortium name="The Broad Institute Genome Sequencing Center for Infectious Disease"/>
            <person name="Wu L."/>
            <person name="Ma J."/>
        </authorList>
    </citation>
    <scope>NUCLEOTIDE SEQUENCE [LARGE SCALE GENOMIC DNA]</scope>
    <source>
        <strain evidence="6">JCM 17804</strain>
    </source>
</reference>
<dbReference type="InterPro" id="IPR006311">
    <property type="entry name" value="TAT_signal"/>
</dbReference>
<accession>A0ABP8I190</accession>
<dbReference type="Proteomes" id="UP001500975">
    <property type="component" value="Unassembled WGS sequence"/>
</dbReference>
<proteinExistence type="inferred from homology"/>
<dbReference type="InterPro" id="IPR015168">
    <property type="entry name" value="SsuA/THI5"/>
</dbReference>
<dbReference type="EMBL" id="BAABGJ010000058">
    <property type="protein sequence ID" value="GAA4349250.1"/>
    <property type="molecule type" value="Genomic_DNA"/>
</dbReference>
<dbReference type="SUPFAM" id="SSF53850">
    <property type="entry name" value="Periplasmic binding protein-like II"/>
    <property type="match status" value="1"/>
</dbReference>
<evidence type="ECO:0000256" key="2">
    <source>
        <dbReference type="ARBA" id="ARBA00010742"/>
    </source>
</evidence>
<dbReference type="Pfam" id="PF09084">
    <property type="entry name" value="NMT1"/>
    <property type="match status" value="1"/>
</dbReference>
<name>A0ABP8I190_9BURK</name>
<keyword evidence="6" id="KW-1185">Reference proteome</keyword>
<comment type="similarity">
    <text evidence="2">Belongs to the bacterial solute-binding protein SsuA/TauA family.</text>
</comment>
<evidence type="ECO:0000256" key="1">
    <source>
        <dbReference type="ARBA" id="ARBA00004418"/>
    </source>
</evidence>
<evidence type="ECO:0000259" key="4">
    <source>
        <dbReference type="Pfam" id="PF09084"/>
    </source>
</evidence>
<dbReference type="Gene3D" id="3.40.190.10">
    <property type="entry name" value="Periplasmic binding protein-like II"/>
    <property type="match status" value="2"/>
</dbReference>
<dbReference type="PANTHER" id="PTHR30024:SF47">
    <property type="entry name" value="TAURINE-BINDING PERIPLASMIC PROTEIN"/>
    <property type="match status" value="1"/>
</dbReference>
<protein>
    <recommendedName>
        <fullName evidence="4">SsuA/THI5-like domain-containing protein</fullName>
    </recommendedName>
</protein>
<evidence type="ECO:0000313" key="5">
    <source>
        <dbReference type="EMBL" id="GAA4349250.1"/>
    </source>
</evidence>
<sequence length="340" mass="36489">MSTINRRHAVKTLALGAVLGTSGLRPAWAQSRIKVTQAVSSLAYVQSFVAQQRGLFKAEGLEAELVNTGGGGPDVQIVLAGHAEFTVNDGAQVLPALQQGQKLQCVMALLNKSIVNVTMRKQVADKLGVSASMPVAERVRRMKGLRIGVTRPGSLTWQMARYNFITAGMDPDKDAEITGMGDAPSLAAALRRGNLDVIYISVPIGETLVSQGAAITLLDNSSGDDPSLPSFLMEGLWATPDFIRKNRELVAKTVRAYRNASAYLVQSTPEEAAKTLKPVFTGLDDDVLLEGVRRVKQAVSPTGIVDAALMDNTQKVLELNGVLKKRMSLAEMFDPSFLKA</sequence>
<dbReference type="PANTHER" id="PTHR30024">
    <property type="entry name" value="ALIPHATIC SULFONATES-BINDING PROTEIN-RELATED"/>
    <property type="match status" value="1"/>
</dbReference>
<keyword evidence="3" id="KW-0732">Signal</keyword>
<evidence type="ECO:0000313" key="6">
    <source>
        <dbReference type="Proteomes" id="UP001500975"/>
    </source>
</evidence>
<feature type="domain" description="SsuA/THI5-like" evidence="4">
    <location>
        <begin position="48"/>
        <end position="272"/>
    </location>
</feature>
<evidence type="ECO:0000256" key="3">
    <source>
        <dbReference type="ARBA" id="ARBA00022729"/>
    </source>
</evidence>
<dbReference type="PROSITE" id="PS51318">
    <property type="entry name" value="TAT"/>
    <property type="match status" value="1"/>
</dbReference>